<dbReference type="InterPro" id="IPR036163">
    <property type="entry name" value="HMA_dom_sf"/>
</dbReference>
<dbReference type="EMBL" id="BAAAXF010000057">
    <property type="protein sequence ID" value="GAA3500950.1"/>
    <property type="molecule type" value="Genomic_DNA"/>
</dbReference>
<reference evidence="4" key="1">
    <citation type="journal article" date="2019" name="Int. J. Syst. Evol. Microbiol.">
        <title>The Global Catalogue of Microorganisms (GCM) 10K type strain sequencing project: providing services to taxonomists for standard genome sequencing and annotation.</title>
        <authorList>
            <consortium name="The Broad Institute Genomics Platform"/>
            <consortium name="The Broad Institute Genome Sequencing Center for Infectious Disease"/>
            <person name="Wu L."/>
            <person name="Ma J."/>
        </authorList>
    </citation>
    <scope>NUCLEOTIDE SEQUENCE [LARGE SCALE GENOMIC DNA]</scope>
    <source>
        <strain evidence="4">JCM 4816</strain>
    </source>
</reference>
<dbReference type="RefSeq" id="WP_086698024.1">
    <property type="nucleotide sequence ID" value="NZ_BAAAXF010000057.1"/>
</dbReference>
<accession>A0ABP6U021</accession>
<evidence type="ECO:0000259" key="2">
    <source>
        <dbReference type="PROSITE" id="PS50846"/>
    </source>
</evidence>
<protein>
    <submittedName>
        <fullName evidence="3">Heavy-metal-associated domain-containing protein</fullName>
    </submittedName>
</protein>
<dbReference type="PROSITE" id="PS50846">
    <property type="entry name" value="HMA_2"/>
    <property type="match status" value="1"/>
</dbReference>
<dbReference type="PRINTS" id="PR00944">
    <property type="entry name" value="CUEXPORT"/>
</dbReference>
<dbReference type="InterPro" id="IPR000428">
    <property type="entry name" value="Cu-bd"/>
</dbReference>
<dbReference type="Pfam" id="PF00403">
    <property type="entry name" value="HMA"/>
    <property type="match status" value="1"/>
</dbReference>
<organism evidence="3 4">
    <name type="scientific">Streptomyces prasinosporus</name>
    <dbReference type="NCBI Taxonomy" id="68256"/>
    <lineage>
        <taxon>Bacteria</taxon>
        <taxon>Bacillati</taxon>
        <taxon>Actinomycetota</taxon>
        <taxon>Actinomycetes</taxon>
        <taxon>Kitasatosporales</taxon>
        <taxon>Streptomycetaceae</taxon>
        <taxon>Streptomyces</taxon>
        <taxon>Streptomyces albogriseolus group</taxon>
    </lineage>
</organism>
<evidence type="ECO:0000313" key="3">
    <source>
        <dbReference type="EMBL" id="GAA3500950.1"/>
    </source>
</evidence>
<keyword evidence="1" id="KW-0479">Metal-binding</keyword>
<comment type="caution">
    <text evidence="3">The sequence shown here is derived from an EMBL/GenBank/DDBJ whole genome shotgun (WGS) entry which is preliminary data.</text>
</comment>
<sequence length="70" mass="7237">MSKCTYTVTGMTCGHCADAITEELTTLSGVQKVEVDVEAGRVTVASDGPLATEDVRAALTEAGDYELVGV</sequence>
<dbReference type="CDD" id="cd00371">
    <property type="entry name" value="HMA"/>
    <property type="match status" value="1"/>
</dbReference>
<dbReference type="InterPro" id="IPR006121">
    <property type="entry name" value="HMA_dom"/>
</dbReference>
<evidence type="ECO:0000256" key="1">
    <source>
        <dbReference type="ARBA" id="ARBA00022723"/>
    </source>
</evidence>
<dbReference type="Gene3D" id="3.30.70.100">
    <property type="match status" value="1"/>
</dbReference>
<gene>
    <name evidence="3" type="ORF">GCM10019016_080570</name>
</gene>
<dbReference type="Proteomes" id="UP001501455">
    <property type="component" value="Unassembled WGS sequence"/>
</dbReference>
<name>A0ABP6U021_9ACTN</name>
<dbReference type="PROSITE" id="PS01047">
    <property type="entry name" value="HMA_1"/>
    <property type="match status" value="1"/>
</dbReference>
<proteinExistence type="predicted"/>
<feature type="domain" description="HMA" evidence="2">
    <location>
        <begin position="2"/>
        <end position="68"/>
    </location>
</feature>
<dbReference type="SUPFAM" id="SSF55008">
    <property type="entry name" value="HMA, heavy metal-associated domain"/>
    <property type="match status" value="1"/>
</dbReference>
<keyword evidence="4" id="KW-1185">Reference proteome</keyword>
<evidence type="ECO:0000313" key="4">
    <source>
        <dbReference type="Proteomes" id="UP001501455"/>
    </source>
</evidence>
<dbReference type="InterPro" id="IPR017969">
    <property type="entry name" value="Heavy-metal-associated_CS"/>
</dbReference>